<evidence type="ECO:0000313" key="1">
    <source>
        <dbReference type="EMBL" id="KAF0710965.1"/>
    </source>
</evidence>
<protein>
    <submittedName>
        <fullName evidence="1">Uncharacterized protein</fullName>
    </submittedName>
</protein>
<reference evidence="1 2" key="1">
    <citation type="submission" date="2019-08" db="EMBL/GenBank/DDBJ databases">
        <title>Whole genome of Aphis craccivora.</title>
        <authorList>
            <person name="Voronova N.V."/>
            <person name="Shulinski R.S."/>
            <person name="Bandarenka Y.V."/>
            <person name="Zhorov D.G."/>
            <person name="Warner D."/>
        </authorList>
    </citation>
    <scope>NUCLEOTIDE SEQUENCE [LARGE SCALE GENOMIC DNA]</scope>
    <source>
        <strain evidence="1">180601</strain>
        <tissue evidence="1">Whole Body</tissue>
    </source>
</reference>
<dbReference type="EMBL" id="VUJU01011460">
    <property type="protein sequence ID" value="KAF0710965.1"/>
    <property type="molecule type" value="Genomic_DNA"/>
</dbReference>
<dbReference type="AlphaFoldDB" id="A0A6G0VXV1"/>
<name>A0A6G0VXV1_APHCR</name>
<proteinExistence type="predicted"/>
<sequence length="98" mass="11772">MPCLHLHQQNLRWMKMAKKNHRKYSIKDSQDHFMIVGESVEVFMDQLKNQGRPIQPFIFIVSSIFRKKKILVHSILRAVELEYPFQSQIHDKPYHKLA</sequence>
<evidence type="ECO:0000313" key="2">
    <source>
        <dbReference type="Proteomes" id="UP000478052"/>
    </source>
</evidence>
<gene>
    <name evidence="1" type="ORF">FWK35_00034083</name>
</gene>
<organism evidence="1 2">
    <name type="scientific">Aphis craccivora</name>
    <name type="common">Cowpea aphid</name>
    <dbReference type="NCBI Taxonomy" id="307492"/>
    <lineage>
        <taxon>Eukaryota</taxon>
        <taxon>Metazoa</taxon>
        <taxon>Ecdysozoa</taxon>
        <taxon>Arthropoda</taxon>
        <taxon>Hexapoda</taxon>
        <taxon>Insecta</taxon>
        <taxon>Pterygota</taxon>
        <taxon>Neoptera</taxon>
        <taxon>Paraneoptera</taxon>
        <taxon>Hemiptera</taxon>
        <taxon>Sternorrhyncha</taxon>
        <taxon>Aphidomorpha</taxon>
        <taxon>Aphidoidea</taxon>
        <taxon>Aphididae</taxon>
        <taxon>Aphidini</taxon>
        <taxon>Aphis</taxon>
        <taxon>Aphis</taxon>
    </lineage>
</organism>
<keyword evidence="2" id="KW-1185">Reference proteome</keyword>
<dbReference type="Proteomes" id="UP000478052">
    <property type="component" value="Unassembled WGS sequence"/>
</dbReference>
<accession>A0A6G0VXV1</accession>
<comment type="caution">
    <text evidence="1">The sequence shown here is derived from an EMBL/GenBank/DDBJ whole genome shotgun (WGS) entry which is preliminary data.</text>
</comment>